<feature type="signal peptide" evidence="1">
    <location>
        <begin position="1"/>
        <end position="25"/>
    </location>
</feature>
<protein>
    <recommendedName>
        <fullName evidence="4">Secreted protein</fullName>
    </recommendedName>
</protein>
<evidence type="ECO:0000313" key="3">
    <source>
        <dbReference type="Proteomes" id="UP001302126"/>
    </source>
</evidence>
<name>A0AAN6X3R3_9PEZI</name>
<organism evidence="2 3">
    <name type="scientific">Podospora australis</name>
    <dbReference type="NCBI Taxonomy" id="1536484"/>
    <lineage>
        <taxon>Eukaryota</taxon>
        <taxon>Fungi</taxon>
        <taxon>Dikarya</taxon>
        <taxon>Ascomycota</taxon>
        <taxon>Pezizomycotina</taxon>
        <taxon>Sordariomycetes</taxon>
        <taxon>Sordariomycetidae</taxon>
        <taxon>Sordariales</taxon>
        <taxon>Podosporaceae</taxon>
        <taxon>Podospora</taxon>
    </lineage>
</organism>
<keyword evidence="1" id="KW-0732">Signal</keyword>
<evidence type="ECO:0000313" key="2">
    <source>
        <dbReference type="EMBL" id="KAK4192823.1"/>
    </source>
</evidence>
<evidence type="ECO:0000256" key="1">
    <source>
        <dbReference type="SAM" id="SignalP"/>
    </source>
</evidence>
<dbReference type="Proteomes" id="UP001302126">
    <property type="component" value="Unassembled WGS sequence"/>
</dbReference>
<sequence>MRTYEWLIGFLWLARFSLFQHHARGKIWYVHATRQGTLHEQVQWQLQGERLQMLVMKHERTCRRAWEWTGNIYHPGGTGRCYQEPKLVMLLGVRIFMDMNDVETPSLIGSSLLLARFVLE</sequence>
<proteinExistence type="predicted"/>
<feature type="chain" id="PRO_5042840888" description="Secreted protein" evidence="1">
    <location>
        <begin position="26"/>
        <end position="120"/>
    </location>
</feature>
<dbReference type="AlphaFoldDB" id="A0AAN6X3R3"/>
<reference evidence="2" key="1">
    <citation type="journal article" date="2023" name="Mol. Phylogenet. Evol.">
        <title>Genome-scale phylogeny and comparative genomics of the fungal order Sordariales.</title>
        <authorList>
            <person name="Hensen N."/>
            <person name="Bonometti L."/>
            <person name="Westerberg I."/>
            <person name="Brannstrom I.O."/>
            <person name="Guillou S."/>
            <person name="Cros-Aarteil S."/>
            <person name="Calhoun S."/>
            <person name="Haridas S."/>
            <person name="Kuo A."/>
            <person name="Mondo S."/>
            <person name="Pangilinan J."/>
            <person name="Riley R."/>
            <person name="LaButti K."/>
            <person name="Andreopoulos B."/>
            <person name="Lipzen A."/>
            <person name="Chen C."/>
            <person name="Yan M."/>
            <person name="Daum C."/>
            <person name="Ng V."/>
            <person name="Clum A."/>
            <person name="Steindorff A."/>
            <person name="Ohm R.A."/>
            <person name="Martin F."/>
            <person name="Silar P."/>
            <person name="Natvig D.O."/>
            <person name="Lalanne C."/>
            <person name="Gautier V."/>
            <person name="Ament-Velasquez S.L."/>
            <person name="Kruys A."/>
            <person name="Hutchinson M.I."/>
            <person name="Powell A.J."/>
            <person name="Barry K."/>
            <person name="Miller A.N."/>
            <person name="Grigoriev I.V."/>
            <person name="Debuchy R."/>
            <person name="Gladieux P."/>
            <person name="Hiltunen Thoren M."/>
            <person name="Johannesson H."/>
        </authorList>
    </citation>
    <scope>NUCLEOTIDE SEQUENCE</scope>
    <source>
        <strain evidence="2">PSN309</strain>
    </source>
</reference>
<accession>A0AAN6X3R3</accession>
<gene>
    <name evidence="2" type="ORF">QBC35DRAFT_483482</name>
</gene>
<dbReference type="EMBL" id="MU864353">
    <property type="protein sequence ID" value="KAK4192823.1"/>
    <property type="molecule type" value="Genomic_DNA"/>
</dbReference>
<keyword evidence="3" id="KW-1185">Reference proteome</keyword>
<comment type="caution">
    <text evidence="2">The sequence shown here is derived from an EMBL/GenBank/DDBJ whole genome shotgun (WGS) entry which is preliminary data.</text>
</comment>
<evidence type="ECO:0008006" key="4">
    <source>
        <dbReference type="Google" id="ProtNLM"/>
    </source>
</evidence>
<reference evidence="2" key="2">
    <citation type="submission" date="2023-05" db="EMBL/GenBank/DDBJ databases">
        <authorList>
            <consortium name="Lawrence Berkeley National Laboratory"/>
            <person name="Steindorff A."/>
            <person name="Hensen N."/>
            <person name="Bonometti L."/>
            <person name="Westerberg I."/>
            <person name="Brannstrom I.O."/>
            <person name="Guillou S."/>
            <person name="Cros-Aarteil S."/>
            <person name="Calhoun S."/>
            <person name="Haridas S."/>
            <person name="Kuo A."/>
            <person name="Mondo S."/>
            <person name="Pangilinan J."/>
            <person name="Riley R."/>
            <person name="Labutti K."/>
            <person name="Andreopoulos B."/>
            <person name="Lipzen A."/>
            <person name="Chen C."/>
            <person name="Yanf M."/>
            <person name="Daum C."/>
            <person name="Ng V."/>
            <person name="Clum A."/>
            <person name="Ohm R."/>
            <person name="Martin F."/>
            <person name="Silar P."/>
            <person name="Natvig D."/>
            <person name="Lalanne C."/>
            <person name="Gautier V."/>
            <person name="Ament-Velasquez S.L."/>
            <person name="Kruys A."/>
            <person name="Hutchinson M.I."/>
            <person name="Powell A.J."/>
            <person name="Barry K."/>
            <person name="Miller A.N."/>
            <person name="Grigoriev I.V."/>
            <person name="Debuchy R."/>
            <person name="Gladieux P."/>
            <person name="Thoren M.H."/>
            <person name="Johannesson H."/>
        </authorList>
    </citation>
    <scope>NUCLEOTIDE SEQUENCE</scope>
    <source>
        <strain evidence="2">PSN309</strain>
    </source>
</reference>